<proteinExistence type="predicted"/>
<sequence>MDYLKYIVTIGTLIAVSVAYEKFKDHTETDEQIRNYEIVKRYLVSDSSLAKSKLPILWIHNNYEVNARNWPSFFSRNTIDLNQPYIFLTIKSIIDHCGGSFNICLIDDDSFGNIIPGWNIDMTRVADPIRGKLRDLAMARVLKYYGGLIVPPSFLCTKNLSSTYHQMTSNGGLMVASMVDRNITSSTVDFMVSNKMMGCQKECRLIDDYIQYLERTASNDYSAESVFEGNADRWLLTPRSGVNIISPELTGSCDEDGNVVNIDRLIGNSFIDFAPTTLGIYFPQDDILKRTDYQWFARLSARQAIESDTVIGKLLLISQ</sequence>
<accession>A0A6C0LKN9</accession>
<name>A0A6C0LKN9_9ZZZZ</name>
<reference evidence="1" key="1">
    <citation type="journal article" date="2020" name="Nature">
        <title>Giant virus diversity and host interactions through global metagenomics.</title>
        <authorList>
            <person name="Schulz F."/>
            <person name="Roux S."/>
            <person name="Paez-Espino D."/>
            <person name="Jungbluth S."/>
            <person name="Walsh D.A."/>
            <person name="Denef V.J."/>
            <person name="McMahon K.D."/>
            <person name="Konstantinidis K.T."/>
            <person name="Eloe-Fadrosh E.A."/>
            <person name="Kyrpides N.C."/>
            <person name="Woyke T."/>
        </authorList>
    </citation>
    <scope>NUCLEOTIDE SEQUENCE</scope>
    <source>
        <strain evidence="1">GVMAG-M-3300027833-11</strain>
    </source>
</reference>
<dbReference type="EMBL" id="MN740504">
    <property type="protein sequence ID" value="QHU30261.1"/>
    <property type="molecule type" value="Genomic_DNA"/>
</dbReference>
<dbReference type="AlphaFoldDB" id="A0A6C0LKN9"/>
<evidence type="ECO:0000313" key="1">
    <source>
        <dbReference type="EMBL" id="QHU30261.1"/>
    </source>
</evidence>
<protein>
    <submittedName>
        <fullName evidence="1">Uncharacterized protein</fullName>
    </submittedName>
</protein>
<organism evidence="1">
    <name type="scientific">viral metagenome</name>
    <dbReference type="NCBI Taxonomy" id="1070528"/>
    <lineage>
        <taxon>unclassified sequences</taxon>
        <taxon>metagenomes</taxon>
        <taxon>organismal metagenomes</taxon>
    </lineage>
</organism>